<dbReference type="InterPro" id="IPR029058">
    <property type="entry name" value="AB_hydrolase_fold"/>
</dbReference>
<keyword evidence="9" id="KW-1185">Reference proteome</keyword>
<evidence type="ECO:0000256" key="2">
    <source>
        <dbReference type="ARBA" id="ARBA00022487"/>
    </source>
</evidence>
<protein>
    <recommendedName>
        <fullName evidence="5">Carboxylic ester hydrolase</fullName>
        <ecNumber evidence="5">3.1.1.-</ecNumber>
    </recommendedName>
</protein>
<dbReference type="Proteomes" id="UP000198287">
    <property type="component" value="Unassembled WGS sequence"/>
</dbReference>
<reference evidence="8 9" key="1">
    <citation type="submission" date="2015-12" db="EMBL/GenBank/DDBJ databases">
        <title>The genome of Folsomia candida.</title>
        <authorList>
            <person name="Faddeeva A."/>
            <person name="Derks M.F."/>
            <person name="Anvar Y."/>
            <person name="Smit S."/>
            <person name="Van Straalen N."/>
            <person name="Roelofs D."/>
        </authorList>
    </citation>
    <scope>NUCLEOTIDE SEQUENCE [LARGE SCALE GENOMIC DNA]</scope>
    <source>
        <strain evidence="8 9">VU population</strain>
        <tissue evidence="8">Whole body</tissue>
    </source>
</reference>
<accession>A0A226EIP7</accession>
<dbReference type="SUPFAM" id="SSF53474">
    <property type="entry name" value="alpha/beta-Hydrolases"/>
    <property type="match status" value="1"/>
</dbReference>
<evidence type="ECO:0000256" key="5">
    <source>
        <dbReference type="RuleBase" id="RU361235"/>
    </source>
</evidence>
<feature type="signal peptide" evidence="5">
    <location>
        <begin position="1"/>
        <end position="21"/>
    </location>
</feature>
<dbReference type="GO" id="GO:0052689">
    <property type="term" value="F:carboxylic ester hydrolase activity"/>
    <property type="evidence" value="ECO:0007669"/>
    <property type="project" value="UniProtKB-KW"/>
</dbReference>
<dbReference type="Gene3D" id="3.40.50.1820">
    <property type="entry name" value="alpha/beta hydrolase"/>
    <property type="match status" value="1"/>
</dbReference>
<dbReference type="InterPro" id="IPR002018">
    <property type="entry name" value="CarbesteraseB"/>
</dbReference>
<evidence type="ECO:0000256" key="3">
    <source>
        <dbReference type="ARBA" id="ARBA00022801"/>
    </source>
</evidence>
<evidence type="ECO:0000256" key="6">
    <source>
        <dbReference type="SAM" id="MobiDB-lite"/>
    </source>
</evidence>
<evidence type="ECO:0000259" key="7">
    <source>
        <dbReference type="Pfam" id="PF00135"/>
    </source>
</evidence>
<dbReference type="Pfam" id="PF00135">
    <property type="entry name" value="COesterase"/>
    <property type="match status" value="1"/>
</dbReference>
<evidence type="ECO:0000256" key="4">
    <source>
        <dbReference type="ARBA" id="ARBA00023180"/>
    </source>
</evidence>
<feature type="region of interest" description="Disordered" evidence="6">
    <location>
        <begin position="29"/>
        <end position="49"/>
    </location>
</feature>
<evidence type="ECO:0000313" key="8">
    <source>
        <dbReference type="EMBL" id="OXA57339.1"/>
    </source>
</evidence>
<keyword evidence="4" id="KW-0325">Glycoprotein</keyword>
<comment type="caution">
    <text evidence="8">The sequence shown here is derived from an EMBL/GenBank/DDBJ whole genome shotgun (WGS) entry which is preliminary data.</text>
</comment>
<comment type="similarity">
    <text evidence="1 5">Belongs to the type-B carboxylesterase/lipase family.</text>
</comment>
<keyword evidence="3 5" id="KW-0378">Hydrolase</keyword>
<dbReference type="InterPro" id="IPR050309">
    <property type="entry name" value="Type-B_Carboxylest/Lipase"/>
</dbReference>
<dbReference type="OMA" id="INETPRM"/>
<feature type="domain" description="Carboxylesterase type B" evidence="7">
    <location>
        <begin position="54"/>
        <end position="567"/>
    </location>
</feature>
<sequence>MLLHFAFQTFCVLFNCFPTFPEVKVQQKSGQTYRTSRDNSHSWNDLPLDETRPPTAFTKSGWVQGYFQQTILGRRIAAFETIPYGQPPAGEMRFRDPLPNHPWHGIYKATRKSPACLQLDFGQLLRLHGQEDCLYLSVYTPTLPTPDDTKVSAGLPVIVFIHGGGYISGRSSDYGPAYLLNRDVILVAINYRLGILGFFSSGDQHAAGNWGMKDQLLGLKWVSSNIKYFGGDPDRVTIMGGSAGAASVGLHIVSKRSSGLFQRAICESGSSLAHFAVQNDTFANSRITASAVGCPTSSSETMMACLRTTNPNWIVGRSIVTWELPILSRLPFGPVIEGQGESSFLEEAPEVSYRHGRVKAIPMIIGITKDEGSVFAAGMYITPGNMQQINNNWDTLIPYALAFDKRTNDTVGVSRKIRQFYLNGEKMTFWNRKGWIQMFGDRTITEGVYGAMQHHPMVAETYGYIFNYEGTTSVVNVIGLETKDWGVSHADELIYLLNSTTAFAPLTVDTKDYKVSEYLIDMWTNFASSGKPYYENHTGKKLDIWQPIRNIHDLNILEINETPRMIKFPEDLLKNLRFWQKLRLKDDNSYYSS</sequence>
<dbReference type="InterPro" id="IPR019819">
    <property type="entry name" value="Carboxylesterase_B_CS"/>
</dbReference>
<evidence type="ECO:0000313" key="9">
    <source>
        <dbReference type="Proteomes" id="UP000198287"/>
    </source>
</evidence>
<evidence type="ECO:0000256" key="1">
    <source>
        <dbReference type="ARBA" id="ARBA00005964"/>
    </source>
</evidence>
<dbReference type="EMBL" id="LNIX01000003">
    <property type="protein sequence ID" value="OXA57339.1"/>
    <property type="molecule type" value="Genomic_DNA"/>
</dbReference>
<gene>
    <name evidence="8" type="ORF">Fcan01_07015</name>
</gene>
<dbReference type="PANTHER" id="PTHR11559">
    <property type="entry name" value="CARBOXYLESTERASE"/>
    <property type="match status" value="1"/>
</dbReference>
<feature type="chain" id="PRO_5011815307" description="Carboxylic ester hydrolase" evidence="5">
    <location>
        <begin position="22"/>
        <end position="593"/>
    </location>
</feature>
<proteinExistence type="inferred from homology"/>
<dbReference type="OrthoDB" id="6846267at2759"/>
<dbReference type="EC" id="3.1.1.-" evidence="5"/>
<dbReference type="PROSITE" id="PS00941">
    <property type="entry name" value="CARBOXYLESTERASE_B_2"/>
    <property type="match status" value="1"/>
</dbReference>
<name>A0A226EIP7_FOLCA</name>
<organism evidence="8 9">
    <name type="scientific">Folsomia candida</name>
    <name type="common">Springtail</name>
    <dbReference type="NCBI Taxonomy" id="158441"/>
    <lineage>
        <taxon>Eukaryota</taxon>
        <taxon>Metazoa</taxon>
        <taxon>Ecdysozoa</taxon>
        <taxon>Arthropoda</taxon>
        <taxon>Hexapoda</taxon>
        <taxon>Collembola</taxon>
        <taxon>Entomobryomorpha</taxon>
        <taxon>Isotomoidea</taxon>
        <taxon>Isotomidae</taxon>
        <taxon>Proisotominae</taxon>
        <taxon>Folsomia</taxon>
    </lineage>
</organism>
<dbReference type="PROSITE" id="PS00122">
    <property type="entry name" value="CARBOXYLESTERASE_B_1"/>
    <property type="match status" value="1"/>
</dbReference>
<keyword evidence="5" id="KW-0732">Signal</keyword>
<keyword evidence="2" id="KW-0719">Serine esterase</keyword>
<dbReference type="AlphaFoldDB" id="A0A226EIP7"/>
<dbReference type="InterPro" id="IPR019826">
    <property type="entry name" value="Carboxylesterase_B_AS"/>
</dbReference>